<dbReference type="EMBL" id="CAEZUF010000009">
    <property type="protein sequence ID" value="CAB4585673.1"/>
    <property type="molecule type" value="Genomic_DNA"/>
</dbReference>
<dbReference type="EMBL" id="CAEZYX010000011">
    <property type="protein sequence ID" value="CAB4735842.1"/>
    <property type="molecule type" value="Genomic_DNA"/>
</dbReference>
<dbReference type="SUPFAM" id="SSF101898">
    <property type="entry name" value="NHL repeat"/>
    <property type="match status" value="1"/>
</dbReference>
<reference evidence="3" key="1">
    <citation type="submission" date="2020-05" db="EMBL/GenBank/DDBJ databases">
        <authorList>
            <person name="Chiriac C."/>
            <person name="Salcher M."/>
            <person name="Ghai R."/>
            <person name="Kavagutti S V."/>
        </authorList>
    </citation>
    <scope>NUCLEOTIDE SEQUENCE</scope>
</reference>
<sequence>MKYRFLLAIVLTLLIPSANAAPSVKVTPATNSISIPLGVNDEISKSYFANDGTTLVGTLASGSSQTLVSGAGLGGTDGFIAKISLDGKLIWGLRLGSEFEDVATSLIADSANTYWVLGASESVVTLTNIETTTVIINPDSVTVIKENKKHLGQLVTNIWHISQTGELLGTIKSLSETPITPRDLALSSDGLIIASDLMITSGRIGLFSKCSFAGSCDTLSRVGVKNTSLRAILRNKDGTYFAVGKSADSILKTKLSGSIDGVILTLTSRGVIKSVVRSSLAKTLRTWESASDTYLLGGFAVSGKTSEASITQFSQSAKPIWSMRIPSATTALTAGHSAIFASKGLIPTLSNWKPKTASVIYLNFDGKGVIKEARAIVGAVNPVSISYLKGVGYSIITQNVVESGYSVTFVASSGN</sequence>
<evidence type="ECO:0000313" key="6">
    <source>
        <dbReference type="EMBL" id="CAB5058533.1"/>
    </source>
</evidence>
<dbReference type="EMBL" id="CAFBNI010000004">
    <property type="protein sequence ID" value="CAB4937585.1"/>
    <property type="molecule type" value="Genomic_DNA"/>
</dbReference>
<evidence type="ECO:0000313" key="3">
    <source>
        <dbReference type="EMBL" id="CAB4735842.1"/>
    </source>
</evidence>
<gene>
    <name evidence="1" type="ORF">UFOPK1791_00210</name>
    <name evidence="2" type="ORF">UFOPK2312_00026</name>
    <name evidence="3" type="ORF">UFOPK2802_00210</name>
    <name evidence="4" type="ORF">UFOPK3783_00101</name>
    <name evidence="5" type="ORF">UFOPK4113_00016</name>
    <name evidence="6" type="ORF">UFOPK4355_00102</name>
</gene>
<protein>
    <submittedName>
        <fullName evidence="3">Unannotated protein</fullName>
    </submittedName>
</protein>
<evidence type="ECO:0000313" key="5">
    <source>
        <dbReference type="EMBL" id="CAB5005930.1"/>
    </source>
</evidence>
<evidence type="ECO:0000313" key="2">
    <source>
        <dbReference type="EMBL" id="CAB4661607.1"/>
    </source>
</evidence>
<dbReference type="AlphaFoldDB" id="A0A6J6SLU9"/>
<name>A0A6J6SLU9_9ZZZZ</name>
<organism evidence="3">
    <name type="scientific">freshwater metagenome</name>
    <dbReference type="NCBI Taxonomy" id="449393"/>
    <lineage>
        <taxon>unclassified sequences</taxon>
        <taxon>metagenomes</taxon>
        <taxon>ecological metagenomes</taxon>
    </lineage>
</organism>
<dbReference type="EMBL" id="CAEZWY010000001">
    <property type="protein sequence ID" value="CAB4661607.1"/>
    <property type="molecule type" value="Genomic_DNA"/>
</dbReference>
<proteinExistence type="predicted"/>
<dbReference type="EMBL" id="CAFBPL010000001">
    <property type="protein sequence ID" value="CAB5005930.1"/>
    <property type="molecule type" value="Genomic_DNA"/>
</dbReference>
<evidence type="ECO:0000313" key="1">
    <source>
        <dbReference type="EMBL" id="CAB4585673.1"/>
    </source>
</evidence>
<evidence type="ECO:0000313" key="4">
    <source>
        <dbReference type="EMBL" id="CAB4937585.1"/>
    </source>
</evidence>
<dbReference type="EMBL" id="CAFBQT010000005">
    <property type="protein sequence ID" value="CAB5058533.1"/>
    <property type="molecule type" value="Genomic_DNA"/>
</dbReference>
<accession>A0A6J6SLU9</accession>